<evidence type="ECO:0000313" key="4">
    <source>
        <dbReference type="Proteomes" id="UP000271974"/>
    </source>
</evidence>
<feature type="non-terminal residue" evidence="3">
    <location>
        <position position="663"/>
    </location>
</feature>
<accession>A0A433TW71</accession>
<feature type="compositionally biased region" description="Polar residues" evidence="1">
    <location>
        <begin position="299"/>
        <end position="309"/>
    </location>
</feature>
<feature type="compositionally biased region" description="Low complexity" evidence="1">
    <location>
        <begin position="18"/>
        <end position="30"/>
    </location>
</feature>
<feature type="region of interest" description="Disordered" evidence="1">
    <location>
        <begin position="271"/>
        <end position="309"/>
    </location>
</feature>
<dbReference type="Proteomes" id="UP000271974">
    <property type="component" value="Unassembled WGS sequence"/>
</dbReference>
<protein>
    <recommendedName>
        <fullName evidence="2">PDZ domain-containing protein</fullName>
    </recommendedName>
</protein>
<dbReference type="SMART" id="SM00228">
    <property type="entry name" value="PDZ"/>
    <property type="match status" value="1"/>
</dbReference>
<feature type="compositionally biased region" description="Low complexity" evidence="1">
    <location>
        <begin position="108"/>
        <end position="118"/>
    </location>
</feature>
<proteinExistence type="predicted"/>
<evidence type="ECO:0000256" key="1">
    <source>
        <dbReference type="SAM" id="MobiDB-lite"/>
    </source>
</evidence>
<feature type="compositionally biased region" description="Polar residues" evidence="1">
    <location>
        <begin position="56"/>
        <end position="87"/>
    </location>
</feature>
<feature type="compositionally biased region" description="Polar residues" evidence="1">
    <location>
        <begin position="1"/>
        <end position="17"/>
    </location>
</feature>
<dbReference type="AlphaFoldDB" id="A0A433TW71"/>
<reference evidence="3 4" key="1">
    <citation type="submission" date="2019-01" db="EMBL/GenBank/DDBJ databases">
        <title>A draft genome assembly of the solar-powered sea slug Elysia chlorotica.</title>
        <authorList>
            <person name="Cai H."/>
            <person name="Li Q."/>
            <person name="Fang X."/>
            <person name="Li J."/>
            <person name="Curtis N.E."/>
            <person name="Altenburger A."/>
            <person name="Shibata T."/>
            <person name="Feng M."/>
            <person name="Maeda T."/>
            <person name="Schwartz J.A."/>
            <person name="Shigenobu S."/>
            <person name="Lundholm N."/>
            <person name="Nishiyama T."/>
            <person name="Yang H."/>
            <person name="Hasebe M."/>
            <person name="Li S."/>
            <person name="Pierce S.K."/>
            <person name="Wang J."/>
        </authorList>
    </citation>
    <scope>NUCLEOTIDE SEQUENCE [LARGE SCALE GENOMIC DNA]</scope>
    <source>
        <strain evidence="3">EC2010</strain>
        <tissue evidence="3">Whole organism of an adult</tissue>
    </source>
</reference>
<keyword evidence="4" id="KW-1185">Reference proteome</keyword>
<organism evidence="3 4">
    <name type="scientific">Elysia chlorotica</name>
    <name type="common">Eastern emerald elysia</name>
    <name type="synonym">Sea slug</name>
    <dbReference type="NCBI Taxonomy" id="188477"/>
    <lineage>
        <taxon>Eukaryota</taxon>
        <taxon>Metazoa</taxon>
        <taxon>Spiralia</taxon>
        <taxon>Lophotrochozoa</taxon>
        <taxon>Mollusca</taxon>
        <taxon>Gastropoda</taxon>
        <taxon>Heterobranchia</taxon>
        <taxon>Euthyneura</taxon>
        <taxon>Panpulmonata</taxon>
        <taxon>Sacoglossa</taxon>
        <taxon>Placobranchoidea</taxon>
        <taxon>Plakobranchidae</taxon>
        <taxon>Elysia</taxon>
    </lineage>
</organism>
<dbReference type="Gene3D" id="2.30.42.10">
    <property type="match status" value="1"/>
</dbReference>
<dbReference type="InterPro" id="IPR001478">
    <property type="entry name" value="PDZ"/>
</dbReference>
<dbReference type="InterPro" id="IPR036034">
    <property type="entry name" value="PDZ_sf"/>
</dbReference>
<dbReference type="PROSITE" id="PS50106">
    <property type="entry name" value="PDZ"/>
    <property type="match status" value="1"/>
</dbReference>
<dbReference type="EMBL" id="RQTK01000159">
    <property type="protein sequence ID" value="RUS85792.1"/>
    <property type="molecule type" value="Genomic_DNA"/>
</dbReference>
<dbReference type="OrthoDB" id="6051850at2759"/>
<evidence type="ECO:0000313" key="3">
    <source>
        <dbReference type="EMBL" id="RUS85792.1"/>
    </source>
</evidence>
<evidence type="ECO:0000259" key="2">
    <source>
        <dbReference type="PROSITE" id="PS50106"/>
    </source>
</evidence>
<feature type="domain" description="PDZ" evidence="2">
    <location>
        <begin position="184"/>
        <end position="267"/>
    </location>
</feature>
<sequence>MSGKGSTYNFKRGVSQTSSNSGGASALSNGHQDTSQKKKWPKSRQGADYMMGGGQTPASTSKAGLGQSKNASNGTVARNNLDVTSENVAGGMSVKDIEVTMSEEEESSTPQSKSPRSSDQVSSSGAALVYTGSTTADDLQKNAEKLSIGSIPTKCLDPLCASCLWHQFVLERPHRVQWMAKTVRVELVRQVDRAWPGFSHKLKKHKQTDEIYIIVTNIASNGIALESGLCVGDLILSVNNIPLQMDKISAIEFEKNDRLVFQIQHPEALSPEAAEHFERRERKPSSGSSKMIPPETKIRMQQPQTPSTSPMEAFIISSPTSENIPLFPLTKMTHRQYQPLPQATIFVCGNSTSEFVNCFVGDRINSFVQLNSCAFCFEISLKLHPSSPFSLNSIVTIDNLESFSYLFNENKKLRVQENPYASQLSCINVRLVVVEDDNFFLNCCPWMFSANSLFILTFDTTRLLSSSELEMSRLSRIACAVRTGLKGQRRLDNRAAVIPQAFSPVVSAQSTGSGGHPSLMMVGIETSQASDIEEIRALFYTSLGEALPRPDIIPVRQGQMSPEMTGLRRHVFLILNGYVTDAHVSASTLAPPAQRNATNPHFVATSALTYDSLPQSSQPKICYATALALDTLPGHQSLTISQRKMLKILQESSPSPLFEESSA</sequence>
<dbReference type="Pfam" id="PF00595">
    <property type="entry name" value="PDZ"/>
    <property type="match status" value="1"/>
</dbReference>
<feature type="region of interest" description="Disordered" evidence="1">
    <location>
        <begin position="1"/>
        <end position="125"/>
    </location>
</feature>
<dbReference type="SUPFAM" id="SSF50156">
    <property type="entry name" value="PDZ domain-like"/>
    <property type="match status" value="1"/>
</dbReference>
<comment type="caution">
    <text evidence="3">The sequence shown here is derived from an EMBL/GenBank/DDBJ whole genome shotgun (WGS) entry which is preliminary data.</text>
</comment>
<gene>
    <name evidence="3" type="ORF">EGW08_006421</name>
</gene>
<feature type="compositionally biased region" description="Basic and acidic residues" evidence="1">
    <location>
        <begin position="273"/>
        <end position="284"/>
    </location>
</feature>
<name>A0A433TW71_ELYCH</name>